<accession>A0A1J6HK49</accession>
<organism evidence="3 4">
    <name type="scientific">Brucella cytisi</name>
    <dbReference type="NCBI Taxonomy" id="407152"/>
    <lineage>
        <taxon>Bacteria</taxon>
        <taxon>Pseudomonadati</taxon>
        <taxon>Pseudomonadota</taxon>
        <taxon>Alphaproteobacteria</taxon>
        <taxon>Hyphomicrobiales</taxon>
        <taxon>Brucellaceae</taxon>
        <taxon>Brucella/Ochrobactrum group</taxon>
        <taxon>Brucella</taxon>
    </lineage>
</organism>
<protein>
    <recommendedName>
        <fullName evidence="2">Surface-adhesin protein E-like domain-containing protein</fullName>
    </recommendedName>
</protein>
<dbReference type="Pfam" id="PF16747">
    <property type="entry name" value="Adhesin_E"/>
    <property type="match status" value="1"/>
</dbReference>
<feature type="region of interest" description="Disordered" evidence="1">
    <location>
        <begin position="299"/>
        <end position="321"/>
    </location>
</feature>
<gene>
    <name evidence="3" type="ORF">BLA27_14370</name>
</gene>
<feature type="compositionally biased region" description="Low complexity" evidence="1">
    <location>
        <begin position="305"/>
        <end position="321"/>
    </location>
</feature>
<proteinExistence type="predicted"/>
<dbReference type="OrthoDB" id="7183137at2"/>
<evidence type="ECO:0000313" key="4">
    <source>
        <dbReference type="Proteomes" id="UP000182985"/>
    </source>
</evidence>
<evidence type="ECO:0000313" key="3">
    <source>
        <dbReference type="EMBL" id="OIS92865.1"/>
    </source>
</evidence>
<reference evidence="3 4" key="1">
    <citation type="submission" date="2016-10" db="EMBL/GenBank/DDBJ databases">
        <title>The Draft Genome Sequence of the Potato Rhizosphere Bacteria Ochrobactrum sp. IPA7.2.</title>
        <authorList>
            <person name="Gogoleva N.E."/>
            <person name="Khlopko Y.A."/>
            <person name="Burygin G.L."/>
            <person name="Plotnikov A.O."/>
        </authorList>
    </citation>
    <scope>NUCLEOTIDE SEQUENCE [LARGE SCALE GENOMIC DNA]</scope>
    <source>
        <strain evidence="3 4">IPA7.2</strain>
    </source>
</reference>
<comment type="caution">
    <text evidence="3">The sequence shown here is derived from an EMBL/GenBank/DDBJ whole genome shotgun (WGS) entry which is preliminary data.</text>
</comment>
<evidence type="ECO:0000259" key="2">
    <source>
        <dbReference type="Pfam" id="PF16747"/>
    </source>
</evidence>
<sequence>MHRIIVSVSVAVLIMLGTPEASRAHSPQWWYVAEEADRVLFVDTGSIQREGDEIRYNSSLIVRDLADDLGERRAFMQADCNTRKMQWPMVVRYGLDGERLDETVASYPAATAVEPGTLAATELDFVCASNHSDGKSNAFPIAVDMAVFAEALIANTDTGIRPSEIHDHLRRGSKTPLIRSTAPPPETFGTEQQVAVGRPIVPPRDYSRTVEIPSLNEYDSDEVGRIYDITYQGIEGGELVFEIRGYASDDLAHSGSGQNLRFPHGAHEVQLRGLVIAIIEATPDNLRYRVDRRIGDAGNCTQEWNSDGGSNNASASIDACH</sequence>
<dbReference type="Proteomes" id="UP000182985">
    <property type="component" value="Unassembled WGS sequence"/>
</dbReference>
<dbReference type="RefSeq" id="WP_071632333.1">
    <property type="nucleotide sequence ID" value="NZ_MOEC01000013.1"/>
</dbReference>
<keyword evidence="4" id="KW-1185">Reference proteome</keyword>
<name>A0A1J6HK49_9HYPH</name>
<dbReference type="InterPro" id="IPR031939">
    <property type="entry name" value="Adhesin_E-like"/>
</dbReference>
<dbReference type="AlphaFoldDB" id="A0A1J6HK49"/>
<feature type="domain" description="Surface-adhesin protein E-like" evidence="2">
    <location>
        <begin position="29"/>
        <end position="128"/>
    </location>
</feature>
<evidence type="ECO:0000256" key="1">
    <source>
        <dbReference type="SAM" id="MobiDB-lite"/>
    </source>
</evidence>
<dbReference type="EMBL" id="MOEC01000013">
    <property type="protein sequence ID" value="OIS92865.1"/>
    <property type="molecule type" value="Genomic_DNA"/>
</dbReference>